<organism evidence="1 2">
    <name type="scientific">Trypanosoma cruzi (strain CL Brener)</name>
    <dbReference type="NCBI Taxonomy" id="353153"/>
    <lineage>
        <taxon>Eukaryota</taxon>
        <taxon>Discoba</taxon>
        <taxon>Euglenozoa</taxon>
        <taxon>Kinetoplastea</taxon>
        <taxon>Metakinetoplastina</taxon>
        <taxon>Trypanosomatida</taxon>
        <taxon>Trypanosomatidae</taxon>
        <taxon>Trypanosoma</taxon>
        <taxon>Schizotrypanum</taxon>
    </lineage>
</organism>
<dbReference type="InParanoid" id="Q4CLA4"/>
<dbReference type="AlphaFoldDB" id="Q4CLA4"/>
<protein>
    <submittedName>
        <fullName evidence="1">Uncharacterized protein</fullName>
    </submittedName>
</protein>
<reference evidence="1 2" key="1">
    <citation type="journal article" date="2005" name="Science">
        <title>The genome sequence of Trypanosoma cruzi, etiologic agent of Chagas disease.</title>
        <authorList>
            <person name="El-Sayed N.M."/>
            <person name="Myler P.J."/>
            <person name="Bartholomeu D.C."/>
            <person name="Nilsson D."/>
            <person name="Aggarwal G."/>
            <person name="Tran A.N."/>
            <person name="Ghedin E."/>
            <person name="Worthey E.A."/>
            <person name="Delcher A.L."/>
            <person name="Blandin G."/>
            <person name="Westenberger S.J."/>
            <person name="Caler E."/>
            <person name="Cerqueira G.C."/>
            <person name="Branche C."/>
            <person name="Haas B."/>
            <person name="Anupama A."/>
            <person name="Arner E."/>
            <person name="Aslund L."/>
            <person name="Attipoe P."/>
            <person name="Bontempi E."/>
            <person name="Bringaud F."/>
            <person name="Burton P."/>
            <person name="Cadag E."/>
            <person name="Campbell D.A."/>
            <person name="Carrington M."/>
            <person name="Crabtree J."/>
            <person name="Darban H."/>
            <person name="da Silveira J.F."/>
            <person name="de Jong P."/>
            <person name="Edwards K."/>
            <person name="Englund P.T."/>
            <person name="Fazelina G."/>
            <person name="Feldblyum T."/>
            <person name="Ferella M."/>
            <person name="Frasch A.C."/>
            <person name="Gull K."/>
            <person name="Horn D."/>
            <person name="Hou L."/>
            <person name="Huang Y."/>
            <person name="Kindlund E."/>
            <person name="Klingbeil M."/>
            <person name="Kluge S."/>
            <person name="Koo H."/>
            <person name="Lacerda D."/>
            <person name="Levin M.J."/>
            <person name="Lorenzi H."/>
            <person name="Louie T."/>
            <person name="Machado C.R."/>
            <person name="McCulloch R."/>
            <person name="McKenna A."/>
            <person name="Mizuno Y."/>
            <person name="Mottram J.C."/>
            <person name="Nelson S."/>
            <person name="Ochaya S."/>
            <person name="Osoegawa K."/>
            <person name="Pai G."/>
            <person name="Parsons M."/>
            <person name="Pentony M."/>
            <person name="Pettersson U."/>
            <person name="Pop M."/>
            <person name="Ramirez J.L."/>
            <person name="Rinta J."/>
            <person name="Robertson L."/>
            <person name="Salzberg S.L."/>
            <person name="Sanchez D.O."/>
            <person name="Seyler A."/>
            <person name="Sharma R."/>
            <person name="Shetty J."/>
            <person name="Simpson A.J."/>
            <person name="Sisk E."/>
            <person name="Tammi M.T."/>
            <person name="Tarleton R."/>
            <person name="Teixeira S."/>
            <person name="Van Aken S."/>
            <person name="Vogt C."/>
            <person name="Ward P.N."/>
            <person name="Wickstead B."/>
            <person name="Wortman J."/>
            <person name="White O."/>
            <person name="Fraser C.M."/>
            <person name="Stuart K.D."/>
            <person name="Andersson B."/>
        </authorList>
    </citation>
    <scope>NUCLEOTIDE SEQUENCE [LARGE SCALE GENOMIC DNA]</scope>
    <source>
        <strain evidence="1 2">CL Brener</strain>
    </source>
</reference>
<dbReference type="EMBL" id="AAHK01004730">
    <property type="protein sequence ID" value="EAN81058.1"/>
    <property type="molecule type" value="Genomic_DNA"/>
</dbReference>
<gene>
    <name evidence="1" type="ORF">Tc00.1047053405737.24</name>
</gene>
<keyword evidence="2" id="KW-1185">Reference proteome</keyword>
<sequence>LIPFPIEKNPVPHKKHIPFRFSSLGFHSSVTQVHSAGAFIFVGKTVPHMRLQ</sequence>
<feature type="non-terminal residue" evidence="1">
    <location>
        <position position="1"/>
    </location>
</feature>
<proteinExistence type="predicted"/>
<accession>Q4CLA4</accession>
<dbReference type="PaxDb" id="353153-Q4CLA4"/>
<dbReference type="GeneID" id="3531801"/>
<dbReference type="RefSeq" id="XP_802504.1">
    <property type="nucleotide sequence ID" value="XM_797411.1"/>
</dbReference>
<comment type="caution">
    <text evidence="1">The sequence shown here is derived from an EMBL/GenBank/DDBJ whole genome shotgun (WGS) entry which is preliminary data.</text>
</comment>
<evidence type="ECO:0000313" key="2">
    <source>
        <dbReference type="Proteomes" id="UP000002296"/>
    </source>
</evidence>
<dbReference type="KEGG" id="tcr:405737.24"/>
<evidence type="ECO:0000313" key="1">
    <source>
        <dbReference type="EMBL" id="EAN81058.1"/>
    </source>
</evidence>
<name>Q4CLA4_TRYCC</name>
<dbReference type="Proteomes" id="UP000002296">
    <property type="component" value="Unassembled WGS sequence"/>
</dbReference>